<evidence type="ECO:0000313" key="4">
    <source>
        <dbReference type="Proteomes" id="UP000483362"/>
    </source>
</evidence>
<dbReference type="InterPro" id="IPR057727">
    <property type="entry name" value="WCX_dom"/>
</dbReference>
<feature type="domain" description="WYL" evidence="1">
    <location>
        <begin position="162"/>
        <end position="226"/>
    </location>
</feature>
<organism evidence="3 4">
    <name type="scientific">Sodaliphilus pleomorphus</name>
    <dbReference type="NCBI Taxonomy" id="2606626"/>
    <lineage>
        <taxon>Bacteria</taxon>
        <taxon>Pseudomonadati</taxon>
        <taxon>Bacteroidota</taxon>
        <taxon>Bacteroidia</taxon>
        <taxon>Bacteroidales</taxon>
        <taxon>Muribaculaceae</taxon>
        <taxon>Sodaliphilus</taxon>
    </lineage>
</organism>
<feature type="domain" description="WCX" evidence="2">
    <location>
        <begin position="259"/>
        <end position="347"/>
    </location>
</feature>
<evidence type="ECO:0000313" key="3">
    <source>
        <dbReference type="EMBL" id="MSS17703.1"/>
    </source>
</evidence>
<dbReference type="RefSeq" id="WP_154327781.1">
    <property type="nucleotide sequence ID" value="NZ_CP045696.1"/>
</dbReference>
<dbReference type="Pfam" id="PF13280">
    <property type="entry name" value="WYL"/>
    <property type="match status" value="1"/>
</dbReference>
<dbReference type="InterPro" id="IPR051534">
    <property type="entry name" value="CBASS_pafABC_assoc_protein"/>
</dbReference>
<evidence type="ECO:0000259" key="2">
    <source>
        <dbReference type="Pfam" id="PF25583"/>
    </source>
</evidence>
<dbReference type="EMBL" id="VULT01000011">
    <property type="protein sequence ID" value="MSS17703.1"/>
    <property type="molecule type" value="Genomic_DNA"/>
</dbReference>
<protein>
    <submittedName>
        <fullName evidence="3">WYL domain-containing protein</fullName>
    </submittedName>
</protein>
<proteinExistence type="predicted"/>
<reference evidence="3 4" key="1">
    <citation type="submission" date="2019-08" db="EMBL/GenBank/DDBJ databases">
        <title>In-depth cultivation of the pig gut microbiome towards novel bacterial diversity and tailored functional studies.</title>
        <authorList>
            <person name="Wylensek D."/>
            <person name="Hitch T.C.A."/>
            <person name="Clavel T."/>
        </authorList>
    </citation>
    <scope>NUCLEOTIDE SEQUENCE [LARGE SCALE GENOMIC DNA]</scope>
    <source>
        <strain evidence="3 4">Oil-RF-744-WCA-WT-10</strain>
    </source>
</reference>
<dbReference type="AlphaFoldDB" id="A0A6L5XE65"/>
<dbReference type="Proteomes" id="UP000483362">
    <property type="component" value="Unassembled WGS sequence"/>
</dbReference>
<comment type="caution">
    <text evidence="3">The sequence shown here is derived from an EMBL/GenBank/DDBJ whole genome shotgun (WGS) entry which is preliminary data.</text>
</comment>
<evidence type="ECO:0000259" key="1">
    <source>
        <dbReference type="Pfam" id="PF13280"/>
    </source>
</evidence>
<name>A0A6L5XE65_9BACT</name>
<dbReference type="InterPro" id="IPR026881">
    <property type="entry name" value="WYL_dom"/>
</dbReference>
<dbReference type="PROSITE" id="PS52050">
    <property type="entry name" value="WYL"/>
    <property type="match status" value="1"/>
</dbReference>
<gene>
    <name evidence="3" type="ORF">FYJ29_08040</name>
</gene>
<dbReference type="Pfam" id="PF25583">
    <property type="entry name" value="WCX"/>
    <property type="match status" value="1"/>
</dbReference>
<accession>A0A6L5XE65</accession>
<dbReference type="PANTHER" id="PTHR34580:SF9">
    <property type="entry name" value="SLL5097 PROTEIN"/>
    <property type="match status" value="1"/>
</dbReference>
<keyword evidence="4" id="KW-1185">Reference proteome</keyword>
<dbReference type="PANTHER" id="PTHR34580">
    <property type="match status" value="1"/>
</dbReference>
<sequence length="352" mass="39992">MPSNKNALTRIVLLDKLLADRYHAYSIHDMTLCLERELPKYGQVGGVSKRCVEKDIEYLEYNFPIPIELERYTVDAQSAATDKVYKKRCLRYSDPTFSIFKGKLTAEEKGILTTALATIGSFDGLDGFGWLDDLNKRLGLVEQQPVIQLSKNLLENKTLMAEAFSAIQAHAVVKLQYKRFDASHMCEVIISPYLLKEYNQRWYLIGAAYDTGRVLNFALDRLVSIAVLPGYEYRQAPADLLERYEDIVGITYYEGAQLYKIVFWVSDKSAPYVATKPLHGSQIRYKGEREAALRQQYQAPPQGALFSIACMENYELIRELCSYGGELKVLSPQPIIDAVTSRIKEMATLYGL</sequence>